<keyword evidence="1" id="KW-1133">Transmembrane helix</keyword>
<feature type="transmembrane region" description="Helical" evidence="1">
    <location>
        <begin position="94"/>
        <end position="118"/>
    </location>
</feature>
<dbReference type="Pfam" id="PF24686">
    <property type="entry name" value="FLQE3_permease"/>
    <property type="match status" value="1"/>
</dbReference>
<keyword evidence="3" id="KW-1185">Reference proteome</keyword>
<dbReference type="InterPro" id="IPR056926">
    <property type="entry name" value="FLQE3_permease"/>
</dbReference>
<evidence type="ECO:0000256" key="1">
    <source>
        <dbReference type="SAM" id="Phobius"/>
    </source>
</evidence>
<feature type="transmembrane region" description="Helical" evidence="1">
    <location>
        <begin position="207"/>
        <end position="225"/>
    </location>
</feature>
<name>D3Q7I3_STANL</name>
<evidence type="ECO:0008006" key="4">
    <source>
        <dbReference type="Google" id="ProtNLM"/>
    </source>
</evidence>
<sequence>MSLIPITARAAFRLDLRLQWRYGFVYAAAFSAVLWDAIVIILPEPLQGPAMPYLIFGDLGIVGFFFLAGAVFFERGERTLDAVVTTPMRFGDYLASKLTTLSLLSLVLTLLITVSGVGLDFDPVTLLLGTVLCSLVCLLASFISATPFTSISDWIIPSTAVIAVLSLPMAFYSGLWESPALYLAPTQGSLLLLGESFGQSRFEVWDYVYAIGSSLLWIVLLTLWARRAFYRHVVKREGGR</sequence>
<feature type="transmembrane region" description="Helical" evidence="1">
    <location>
        <begin position="53"/>
        <end position="73"/>
    </location>
</feature>
<accession>D3Q7I3</accession>
<dbReference type="Proteomes" id="UP000000844">
    <property type="component" value="Chromosome"/>
</dbReference>
<dbReference type="AlphaFoldDB" id="D3Q7I3"/>
<dbReference type="eggNOG" id="COG1668">
    <property type="taxonomic scope" value="Bacteria"/>
</dbReference>
<evidence type="ECO:0000313" key="2">
    <source>
        <dbReference type="EMBL" id="ADD44325.1"/>
    </source>
</evidence>
<dbReference type="RefSeq" id="WP_013019896.1">
    <property type="nucleotide sequence ID" value="NC_013947.1"/>
</dbReference>
<feature type="transmembrane region" description="Helical" evidence="1">
    <location>
        <begin position="124"/>
        <end position="143"/>
    </location>
</feature>
<proteinExistence type="predicted"/>
<gene>
    <name evidence="2" type="ordered locus">Snas_4682</name>
</gene>
<reference evidence="2 3" key="1">
    <citation type="journal article" date="2009" name="Stand. Genomic Sci.">
        <title>Complete genome sequence of Stackebrandtia nassauensis type strain (LLR-40K-21).</title>
        <authorList>
            <person name="Munk C."/>
            <person name="Lapidus A."/>
            <person name="Copeland A."/>
            <person name="Jando M."/>
            <person name="Mayilraj S."/>
            <person name="Glavina Del Rio T."/>
            <person name="Nolan M."/>
            <person name="Chen F."/>
            <person name="Lucas S."/>
            <person name="Tice H."/>
            <person name="Cheng J.F."/>
            <person name="Han C."/>
            <person name="Detter J.C."/>
            <person name="Bruce D."/>
            <person name="Goodwin L."/>
            <person name="Chain P."/>
            <person name="Pitluck S."/>
            <person name="Goker M."/>
            <person name="Ovchinikova G."/>
            <person name="Pati A."/>
            <person name="Ivanova N."/>
            <person name="Mavromatis K."/>
            <person name="Chen A."/>
            <person name="Palaniappan K."/>
            <person name="Land M."/>
            <person name="Hauser L."/>
            <person name="Chang Y.J."/>
            <person name="Jeffries C.D."/>
            <person name="Bristow J."/>
            <person name="Eisen J.A."/>
            <person name="Markowitz V."/>
            <person name="Hugenholtz P."/>
            <person name="Kyrpides N.C."/>
            <person name="Klenk H.P."/>
        </authorList>
    </citation>
    <scope>NUCLEOTIDE SEQUENCE [LARGE SCALE GENOMIC DNA]</scope>
    <source>
        <strain evidence="3">DSM 44728 / CIP 108903 / NRRL B-16338 / NBRC 102104 / LLR-40K-21</strain>
    </source>
</reference>
<feature type="transmembrane region" description="Helical" evidence="1">
    <location>
        <begin position="155"/>
        <end position="175"/>
    </location>
</feature>
<dbReference type="HOGENOM" id="CLU_099729_0_0_11"/>
<feature type="transmembrane region" description="Helical" evidence="1">
    <location>
        <begin position="20"/>
        <end position="41"/>
    </location>
</feature>
<dbReference type="KEGG" id="sna:Snas_4682"/>
<keyword evidence="1" id="KW-0812">Transmembrane</keyword>
<keyword evidence="1" id="KW-0472">Membrane</keyword>
<protein>
    <recommendedName>
        <fullName evidence="4">ABC-2 type transporter</fullName>
    </recommendedName>
</protein>
<dbReference type="STRING" id="446470.Snas_4682"/>
<dbReference type="OrthoDB" id="3619398at2"/>
<evidence type="ECO:0000313" key="3">
    <source>
        <dbReference type="Proteomes" id="UP000000844"/>
    </source>
</evidence>
<organism evidence="2 3">
    <name type="scientific">Stackebrandtia nassauensis (strain DSM 44728 / CIP 108903 / NRRL B-16338 / NBRC 102104 / LLR-40K-21)</name>
    <dbReference type="NCBI Taxonomy" id="446470"/>
    <lineage>
        <taxon>Bacteria</taxon>
        <taxon>Bacillati</taxon>
        <taxon>Actinomycetota</taxon>
        <taxon>Actinomycetes</taxon>
        <taxon>Glycomycetales</taxon>
        <taxon>Glycomycetaceae</taxon>
        <taxon>Stackebrandtia</taxon>
    </lineage>
</organism>
<dbReference type="EMBL" id="CP001778">
    <property type="protein sequence ID" value="ADD44325.1"/>
    <property type="molecule type" value="Genomic_DNA"/>
</dbReference>